<keyword evidence="1" id="KW-0732">Signal</keyword>
<evidence type="ECO:0000313" key="3">
    <source>
        <dbReference type="Proteomes" id="UP000518288"/>
    </source>
</evidence>
<proteinExistence type="predicted"/>
<dbReference type="AlphaFoldDB" id="A0A7Y9R1T7"/>
<sequence length="183" mass="19694">MLRLLSPLFRRIPCLLAAAGLLAACSPTLNWRDVDVGPQTRVQFPCRPEHAERSLVLAGAPMRAGMWVCDAGGLSWSVTVLDVSDPARLTTVLREARLGLATRLQGSEGSSQPVRIAGMTPSDENRRVVIVGPPGAGQPTRAEAVFAARGLQVFQLVVMTQRGAAPKWAESADEFLRSVRWPG</sequence>
<evidence type="ECO:0000313" key="2">
    <source>
        <dbReference type="EMBL" id="NYG33407.1"/>
    </source>
</evidence>
<keyword evidence="3" id="KW-1185">Reference proteome</keyword>
<dbReference type="Proteomes" id="UP000518288">
    <property type="component" value="Unassembled WGS sequence"/>
</dbReference>
<evidence type="ECO:0000256" key="1">
    <source>
        <dbReference type="SAM" id="SignalP"/>
    </source>
</evidence>
<organism evidence="2 3">
    <name type="scientific">Sphaerotilus montanus</name>
    <dbReference type="NCBI Taxonomy" id="522889"/>
    <lineage>
        <taxon>Bacteria</taxon>
        <taxon>Pseudomonadati</taxon>
        <taxon>Pseudomonadota</taxon>
        <taxon>Betaproteobacteria</taxon>
        <taxon>Burkholderiales</taxon>
        <taxon>Sphaerotilaceae</taxon>
        <taxon>Sphaerotilus</taxon>
    </lineage>
</organism>
<name>A0A7Y9R1T7_9BURK</name>
<feature type="chain" id="PRO_5031483089" evidence="1">
    <location>
        <begin position="24"/>
        <end position="183"/>
    </location>
</feature>
<dbReference type="PROSITE" id="PS51257">
    <property type="entry name" value="PROKAR_LIPOPROTEIN"/>
    <property type="match status" value="1"/>
</dbReference>
<protein>
    <submittedName>
        <fullName evidence="2">Uncharacterized protein</fullName>
    </submittedName>
</protein>
<accession>A0A7Y9R1T7</accession>
<gene>
    <name evidence="2" type="ORF">BDD16_002393</name>
</gene>
<dbReference type="EMBL" id="JACCFH010000001">
    <property type="protein sequence ID" value="NYG33407.1"/>
    <property type="molecule type" value="Genomic_DNA"/>
</dbReference>
<feature type="signal peptide" evidence="1">
    <location>
        <begin position="1"/>
        <end position="23"/>
    </location>
</feature>
<dbReference type="RefSeq" id="WP_179634175.1">
    <property type="nucleotide sequence ID" value="NZ_CAXYYM010000056.1"/>
</dbReference>
<comment type="caution">
    <text evidence="2">The sequence shown here is derived from an EMBL/GenBank/DDBJ whole genome shotgun (WGS) entry which is preliminary data.</text>
</comment>
<reference evidence="2 3" key="1">
    <citation type="submission" date="2020-07" db="EMBL/GenBank/DDBJ databases">
        <title>Genomic Encyclopedia of Archaeal and Bacterial Type Strains, Phase II (KMG-II): from individual species to whole genera.</title>
        <authorList>
            <person name="Goeker M."/>
        </authorList>
    </citation>
    <scope>NUCLEOTIDE SEQUENCE [LARGE SCALE GENOMIC DNA]</scope>
    <source>
        <strain evidence="2 3">DSM 21226</strain>
    </source>
</reference>